<evidence type="ECO:0000256" key="8">
    <source>
        <dbReference type="SAM" id="Phobius"/>
    </source>
</evidence>
<evidence type="ECO:0000256" key="4">
    <source>
        <dbReference type="ARBA" id="ARBA00022692"/>
    </source>
</evidence>
<dbReference type="EMBL" id="FOBF01000004">
    <property type="protein sequence ID" value="SEL31185.1"/>
    <property type="molecule type" value="Genomic_DNA"/>
</dbReference>
<dbReference type="AlphaFoldDB" id="A0A1H7P7F1"/>
<keyword evidence="4 8" id="KW-0812">Transmembrane</keyword>
<feature type="transmembrane region" description="Helical" evidence="8">
    <location>
        <begin position="286"/>
        <end position="307"/>
    </location>
</feature>
<feature type="region of interest" description="Disordered" evidence="7">
    <location>
        <begin position="193"/>
        <end position="227"/>
    </location>
</feature>
<evidence type="ECO:0000256" key="5">
    <source>
        <dbReference type="ARBA" id="ARBA00022989"/>
    </source>
</evidence>
<dbReference type="STRING" id="46177.SAMN05660976_02281"/>
<dbReference type="PANTHER" id="PTHR23513">
    <property type="entry name" value="INTEGRAL MEMBRANE EFFLUX PROTEIN-RELATED"/>
    <property type="match status" value="1"/>
</dbReference>
<feature type="transmembrane region" description="Helical" evidence="8">
    <location>
        <begin position="343"/>
        <end position="362"/>
    </location>
</feature>
<evidence type="ECO:0000256" key="1">
    <source>
        <dbReference type="ARBA" id="ARBA00004651"/>
    </source>
</evidence>
<reference evidence="9 10" key="1">
    <citation type="submission" date="2016-10" db="EMBL/GenBank/DDBJ databases">
        <authorList>
            <person name="de Groot N.N."/>
        </authorList>
    </citation>
    <scope>NUCLEOTIDE SEQUENCE [LARGE SCALE GENOMIC DNA]</scope>
    <source>
        <strain evidence="9 10">DSM 43357</strain>
    </source>
</reference>
<feature type="transmembrane region" description="Helical" evidence="8">
    <location>
        <begin position="39"/>
        <end position="61"/>
    </location>
</feature>
<dbReference type="Pfam" id="PF05977">
    <property type="entry name" value="MFS_3"/>
    <property type="match status" value="2"/>
</dbReference>
<keyword evidence="6 8" id="KW-0472">Membrane</keyword>
<feature type="transmembrane region" description="Helical" evidence="8">
    <location>
        <begin position="319"/>
        <end position="337"/>
    </location>
</feature>
<dbReference type="InterPro" id="IPR010290">
    <property type="entry name" value="TM_effector"/>
</dbReference>
<evidence type="ECO:0000256" key="7">
    <source>
        <dbReference type="SAM" id="MobiDB-lite"/>
    </source>
</evidence>
<dbReference type="OrthoDB" id="145388at2"/>
<gene>
    <name evidence="9" type="ORF">SAMN05660976_02281</name>
</gene>
<feature type="transmembrane region" description="Helical" evidence="8">
    <location>
        <begin position="383"/>
        <end position="400"/>
    </location>
</feature>
<keyword evidence="2" id="KW-0813">Transport</keyword>
<dbReference type="RefSeq" id="WP_091100048.1">
    <property type="nucleotide sequence ID" value="NZ_FOBF01000004.1"/>
</dbReference>
<keyword evidence="3" id="KW-1003">Cell membrane</keyword>
<keyword evidence="5 8" id="KW-1133">Transmembrane helix</keyword>
<feature type="transmembrane region" description="Helical" evidence="8">
    <location>
        <begin position="82"/>
        <end position="109"/>
    </location>
</feature>
<sequence>MARPSRSFGFLWASTALSNVADGLLKVGAPLLAVSMTRSPSLVSLVQAAATAPWLLFALHAGAFADRADRRHVMVTANVARAVVLAGAAAAAASGLLDLWTLVVAVLLAGVAEVFADTSAQSILPMTVPDARLTQANGRVMGAQMIGNEFTGAPAAGLLAGLLPAALFGGPAVLYAAAGLLLLGMRGTYQATPAGAPGDGDERDGAARAAGDGDRRDGAAGAGDGGGRARRSLFGEIREALRFLWGHRLLRGLAVSAGLLNLANAAYFAVFVLWCVGDGSAVGLEPGAYGLIMTAMAVGAVGGSLLSSRAARALGEARTLLGAWLASTLLLVVPVAAPTPWALYPTAVLWGLAGAAGNVLVISARQRLIPGPLLGRVNSAYRLVGMGGMPLGAALGGVAAEFAGLAPVLLCAAAVCLGAVGLARRALSDRISGALTSAATLSDISRSR</sequence>
<name>A0A1H7P7F1_9ACTN</name>
<dbReference type="GO" id="GO:0005886">
    <property type="term" value="C:plasma membrane"/>
    <property type="evidence" value="ECO:0007669"/>
    <property type="project" value="UniProtKB-SubCell"/>
</dbReference>
<dbReference type="InterPro" id="IPR036259">
    <property type="entry name" value="MFS_trans_sf"/>
</dbReference>
<evidence type="ECO:0000256" key="3">
    <source>
        <dbReference type="ARBA" id="ARBA00022475"/>
    </source>
</evidence>
<evidence type="ECO:0000313" key="9">
    <source>
        <dbReference type="EMBL" id="SEL31185.1"/>
    </source>
</evidence>
<proteinExistence type="predicted"/>
<accession>A0A1H7P7F1</accession>
<evidence type="ECO:0000256" key="6">
    <source>
        <dbReference type="ARBA" id="ARBA00023136"/>
    </source>
</evidence>
<keyword evidence="10" id="KW-1185">Reference proteome</keyword>
<dbReference type="PANTHER" id="PTHR23513:SF6">
    <property type="entry name" value="MAJOR FACILITATOR SUPERFAMILY ASSOCIATED DOMAIN-CONTAINING PROTEIN"/>
    <property type="match status" value="1"/>
</dbReference>
<feature type="compositionally biased region" description="Basic and acidic residues" evidence="7">
    <location>
        <begin position="203"/>
        <end position="218"/>
    </location>
</feature>
<evidence type="ECO:0000313" key="10">
    <source>
        <dbReference type="Proteomes" id="UP000198953"/>
    </source>
</evidence>
<dbReference type="CDD" id="cd06173">
    <property type="entry name" value="MFS_MefA_like"/>
    <property type="match status" value="1"/>
</dbReference>
<dbReference type="Gene3D" id="1.20.1250.20">
    <property type="entry name" value="MFS general substrate transporter like domains"/>
    <property type="match status" value="1"/>
</dbReference>
<feature type="transmembrane region" description="Helical" evidence="8">
    <location>
        <begin position="406"/>
        <end position="423"/>
    </location>
</feature>
<evidence type="ECO:0000256" key="2">
    <source>
        <dbReference type="ARBA" id="ARBA00022448"/>
    </source>
</evidence>
<dbReference type="Proteomes" id="UP000198953">
    <property type="component" value="Unassembled WGS sequence"/>
</dbReference>
<protein>
    <submittedName>
        <fullName evidence="9">Predicted arabinose efflux permease, MFS family</fullName>
    </submittedName>
</protein>
<dbReference type="SUPFAM" id="SSF103473">
    <property type="entry name" value="MFS general substrate transporter"/>
    <property type="match status" value="1"/>
</dbReference>
<feature type="transmembrane region" description="Helical" evidence="8">
    <location>
        <begin position="252"/>
        <end position="274"/>
    </location>
</feature>
<organism evidence="9 10">
    <name type="scientific">Nonomuraea pusilla</name>
    <dbReference type="NCBI Taxonomy" id="46177"/>
    <lineage>
        <taxon>Bacteria</taxon>
        <taxon>Bacillati</taxon>
        <taxon>Actinomycetota</taxon>
        <taxon>Actinomycetes</taxon>
        <taxon>Streptosporangiales</taxon>
        <taxon>Streptosporangiaceae</taxon>
        <taxon>Nonomuraea</taxon>
    </lineage>
</organism>
<comment type="subcellular location">
    <subcellularLocation>
        <location evidence="1">Cell membrane</location>
        <topology evidence="1">Multi-pass membrane protein</topology>
    </subcellularLocation>
</comment>
<feature type="transmembrane region" description="Helical" evidence="8">
    <location>
        <begin position="158"/>
        <end position="183"/>
    </location>
</feature>